<dbReference type="EMBL" id="JACSEA010000013">
    <property type="protein sequence ID" value="KAF7386589.1"/>
    <property type="molecule type" value="Genomic_DNA"/>
</dbReference>
<evidence type="ECO:0000313" key="2">
    <source>
        <dbReference type="EMBL" id="KAF7386589.1"/>
    </source>
</evidence>
<organism evidence="2 3">
    <name type="scientific">Vespula vulgaris</name>
    <name type="common">Yellow jacket</name>
    <name type="synonym">Wasp</name>
    <dbReference type="NCBI Taxonomy" id="7454"/>
    <lineage>
        <taxon>Eukaryota</taxon>
        <taxon>Metazoa</taxon>
        <taxon>Ecdysozoa</taxon>
        <taxon>Arthropoda</taxon>
        <taxon>Hexapoda</taxon>
        <taxon>Insecta</taxon>
        <taxon>Pterygota</taxon>
        <taxon>Neoptera</taxon>
        <taxon>Endopterygota</taxon>
        <taxon>Hymenoptera</taxon>
        <taxon>Apocrita</taxon>
        <taxon>Aculeata</taxon>
        <taxon>Vespoidea</taxon>
        <taxon>Vespidae</taxon>
        <taxon>Vespinae</taxon>
        <taxon>Vespula</taxon>
    </lineage>
</organism>
<evidence type="ECO:0000256" key="1">
    <source>
        <dbReference type="SAM" id="MobiDB-lite"/>
    </source>
</evidence>
<proteinExistence type="predicted"/>
<feature type="compositionally biased region" description="Polar residues" evidence="1">
    <location>
        <begin position="121"/>
        <end position="134"/>
    </location>
</feature>
<feature type="compositionally biased region" description="Basic and acidic residues" evidence="1">
    <location>
        <begin position="109"/>
        <end position="118"/>
    </location>
</feature>
<gene>
    <name evidence="2" type="ORF">HZH66_011041</name>
</gene>
<dbReference type="Proteomes" id="UP000614350">
    <property type="component" value="Unassembled WGS sequence"/>
</dbReference>
<reference evidence="2" key="1">
    <citation type="journal article" date="2020" name="G3 (Bethesda)">
        <title>High-Quality Assemblies for Three Invasive Social Wasps from the &lt;i&gt;Vespula&lt;/i&gt; Genus.</title>
        <authorList>
            <person name="Harrop T.W.R."/>
            <person name="Guhlin J."/>
            <person name="McLaughlin G.M."/>
            <person name="Permina E."/>
            <person name="Stockwell P."/>
            <person name="Gilligan J."/>
            <person name="Le Lec M.F."/>
            <person name="Gruber M.A.M."/>
            <person name="Quinn O."/>
            <person name="Lovegrove M."/>
            <person name="Duncan E.J."/>
            <person name="Remnant E.J."/>
            <person name="Van Eeckhoven J."/>
            <person name="Graham B."/>
            <person name="Knapp R.A."/>
            <person name="Langford K.W."/>
            <person name="Kronenberg Z."/>
            <person name="Press M.O."/>
            <person name="Eacker S.M."/>
            <person name="Wilson-Rankin E.E."/>
            <person name="Purcell J."/>
            <person name="Lester P.J."/>
            <person name="Dearden P.K."/>
        </authorList>
    </citation>
    <scope>NUCLEOTIDE SEQUENCE</scope>
    <source>
        <strain evidence="2">Marl-1</strain>
    </source>
</reference>
<dbReference type="AlphaFoldDB" id="A0A834JDW0"/>
<name>A0A834JDW0_VESVU</name>
<accession>A0A834JDW0</accession>
<evidence type="ECO:0000313" key="3">
    <source>
        <dbReference type="Proteomes" id="UP000614350"/>
    </source>
</evidence>
<keyword evidence="3" id="KW-1185">Reference proteome</keyword>
<feature type="region of interest" description="Disordered" evidence="1">
    <location>
        <begin position="109"/>
        <end position="134"/>
    </location>
</feature>
<comment type="caution">
    <text evidence="2">The sequence shown here is derived from an EMBL/GenBank/DDBJ whole genome shotgun (WGS) entry which is preliminary data.</text>
</comment>
<protein>
    <submittedName>
        <fullName evidence="2">Uncharacterized protein</fullName>
    </submittedName>
</protein>
<sequence>MEEKRQRFGDDTGYEKPRSRVINDPDVGTFSRRLDAALLWQYRRCFSRQWDPIWKIFDRVLGPLLRELESFLGDGLFPFLFSRRNRRENHVDTVPLTNRDIVLREVKDKKEYSKKDSSNDVSVEQYSSGSTERI</sequence>